<accession>A0A8T1VUM8</accession>
<dbReference type="OrthoDB" id="129438at2759"/>
<reference evidence="2" key="1">
    <citation type="submission" date="2021-02" db="EMBL/GenBank/DDBJ databases">
        <authorList>
            <person name="Palmer J.M."/>
        </authorList>
    </citation>
    <scope>NUCLEOTIDE SEQUENCE</scope>
    <source>
        <strain evidence="2">SCRP734</strain>
    </source>
</reference>
<feature type="region of interest" description="Disordered" evidence="1">
    <location>
        <begin position="101"/>
        <end position="121"/>
    </location>
</feature>
<comment type="caution">
    <text evidence="2">The sequence shown here is derived from an EMBL/GenBank/DDBJ whole genome shotgun (WGS) entry which is preliminary data.</text>
</comment>
<organism evidence="2 3">
    <name type="scientific">Phytophthora pseudosyringae</name>
    <dbReference type="NCBI Taxonomy" id="221518"/>
    <lineage>
        <taxon>Eukaryota</taxon>
        <taxon>Sar</taxon>
        <taxon>Stramenopiles</taxon>
        <taxon>Oomycota</taxon>
        <taxon>Peronosporomycetes</taxon>
        <taxon>Peronosporales</taxon>
        <taxon>Peronosporaceae</taxon>
        <taxon>Phytophthora</taxon>
    </lineage>
</organism>
<name>A0A8T1VUM8_9STRA</name>
<dbReference type="EMBL" id="JAGDFM010000168">
    <property type="protein sequence ID" value="KAG7383729.1"/>
    <property type="molecule type" value="Genomic_DNA"/>
</dbReference>
<evidence type="ECO:0000313" key="3">
    <source>
        <dbReference type="Proteomes" id="UP000694044"/>
    </source>
</evidence>
<dbReference type="AlphaFoldDB" id="A0A8T1VUM8"/>
<sequence length="200" mass="22037">MCRGFVDTLPAIKTADRVSSLRLPVLEKIKELFGVTLRPPQIRLRTTVQDDGAWSVEEDVSTARSGPTRASNLIGAEFRGAGGEGQVQLLVDFADPLAAQEPEAQSDDEVPPSPETDGNMSDVESAVARFNNGCVKNMAFSEFNATRIKRIFKGMEARDYFQQGTQLPPKLDAGIRAPYQDLVMSSKTPWLQENEALKRH</sequence>
<dbReference type="Proteomes" id="UP000694044">
    <property type="component" value="Unassembled WGS sequence"/>
</dbReference>
<protein>
    <submittedName>
        <fullName evidence="2">Uncharacterized protein</fullName>
    </submittedName>
</protein>
<proteinExistence type="predicted"/>
<keyword evidence="3" id="KW-1185">Reference proteome</keyword>
<evidence type="ECO:0000256" key="1">
    <source>
        <dbReference type="SAM" id="MobiDB-lite"/>
    </source>
</evidence>
<evidence type="ECO:0000313" key="2">
    <source>
        <dbReference type="EMBL" id="KAG7383729.1"/>
    </source>
</evidence>
<gene>
    <name evidence="2" type="ORF">PHYPSEUDO_003344</name>
</gene>